<keyword evidence="3" id="KW-0805">Transcription regulation</keyword>
<protein>
    <recommendedName>
        <fullName evidence="8">Zn(2)-C6 fungal-type domain-containing protein</fullName>
    </recommendedName>
</protein>
<evidence type="ECO:0000259" key="8">
    <source>
        <dbReference type="PROSITE" id="PS50048"/>
    </source>
</evidence>
<name>A0A232LYD2_9EURO</name>
<dbReference type="Proteomes" id="UP000243515">
    <property type="component" value="Unassembled WGS sequence"/>
</dbReference>
<evidence type="ECO:0000313" key="9">
    <source>
        <dbReference type="EMBL" id="OXV08827.1"/>
    </source>
</evidence>
<dbReference type="PROSITE" id="PS50048">
    <property type="entry name" value="ZN2_CY6_FUNGAL_2"/>
    <property type="match status" value="1"/>
</dbReference>
<comment type="caution">
    <text evidence="9">The sequence shown here is derived from an EMBL/GenBank/DDBJ whole genome shotgun (WGS) entry which is preliminary data.</text>
</comment>
<feature type="compositionally biased region" description="Low complexity" evidence="7">
    <location>
        <begin position="112"/>
        <end position="124"/>
    </location>
</feature>
<reference evidence="9 10" key="1">
    <citation type="journal article" date="2015" name="Environ. Microbiol.">
        <title>Metagenome sequence of Elaphomyces granulatus from sporocarp tissue reveals Ascomycota ectomycorrhizal fingerprints of genome expansion and a Proteobacteria-rich microbiome.</title>
        <authorList>
            <person name="Quandt C.A."/>
            <person name="Kohler A."/>
            <person name="Hesse C.N."/>
            <person name="Sharpton T.J."/>
            <person name="Martin F."/>
            <person name="Spatafora J.W."/>
        </authorList>
    </citation>
    <scope>NUCLEOTIDE SEQUENCE [LARGE SCALE GENOMIC DNA]</scope>
    <source>
        <strain evidence="9 10">OSC145934</strain>
    </source>
</reference>
<feature type="domain" description="Zn(2)-C6 fungal-type" evidence="8">
    <location>
        <begin position="285"/>
        <end position="315"/>
    </location>
</feature>
<dbReference type="Pfam" id="PF00172">
    <property type="entry name" value="Zn_clus"/>
    <property type="match status" value="1"/>
</dbReference>
<feature type="region of interest" description="Disordered" evidence="7">
    <location>
        <begin position="1"/>
        <end position="128"/>
    </location>
</feature>
<dbReference type="PROSITE" id="PS00463">
    <property type="entry name" value="ZN2_CY6_FUNGAL_1"/>
    <property type="match status" value="1"/>
</dbReference>
<dbReference type="PANTHER" id="PTHR47338:SF11">
    <property type="entry name" value="ZN(II)2CYS6 TRANSCRIPTION FACTOR (EUROFUNG)"/>
    <property type="match status" value="1"/>
</dbReference>
<dbReference type="InterPro" id="IPR001138">
    <property type="entry name" value="Zn2Cys6_DnaBD"/>
</dbReference>
<feature type="compositionally biased region" description="Polar residues" evidence="7">
    <location>
        <begin position="341"/>
        <end position="352"/>
    </location>
</feature>
<evidence type="ECO:0000256" key="3">
    <source>
        <dbReference type="ARBA" id="ARBA00023015"/>
    </source>
</evidence>
<dbReference type="GO" id="GO:0003677">
    <property type="term" value="F:DNA binding"/>
    <property type="evidence" value="ECO:0007669"/>
    <property type="project" value="UniProtKB-KW"/>
</dbReference>
<dbReference type="SUPFAM" id="SSF57701">
    <property type="entry name" value="Zn2/Cys6 DNA-binding domain"/>
    <property type="match status" value="1"/>
</dbReference>
<keyword evidence="4" id="KW-0238">DNA-binding</keyword>
<evidence type="ECO:0000256" key="5">
    <source>
        <dbReference type="ARBA" id="ARBA00023163"/>
    </source>
</evidence>
<evidence type="ECO:0000256" key="6">
    <source>
        <dbReference type="ARBA" id="ARBA00023242"/>
    </source>
</evidence>
<dbReference type="InterPro" id="IPR036864">
    <property type="entry name" value="Zn2-C6_fun-type_DNA-bd_sf"/>
</dbReference>
<dbReference type="PANTHER" id="PTHR47338">
    <property type="entry name" value="ZN(II)2CYS6 TRANSCRIPTION FACTOR (EUROFUNG)-RELATED"/>
    <property type="match status" value="1"/>
</dbReference>
<dbReference type="InterPro" id="IPR050815">
    <property type="entry name" value="TF_fung"/>
</dbReference>
<comment type="subcellular location">
    <subcellularLocation>
        <location evidence="1">Nucleus</location>
    </subcellularLocation>
</comment>
<dbReference type="AlphaFoldDB" id="A0A232LYD2"/>
<dbReference type="GO" id="GO:0005634">
    <property type="term" value="C:nucleus"/>
    <property type="evidence" value="ECO:0007669"/>
    <property type="project" value="UniProtKB-SubCell"/>
</dbReference>
<dbReference type="GO" id="GO:0008270">
    <property type="term" value="F:zinc ion binding"/>
    <property type="evidence" value="ECO:0007669"/>
    <property type="project" value="InterPro"/>
</dbReference>
<gene>
    <name evidence="9" type="ORF">Egran_03409</name>
</gene>
<proteinExistence type="predicted"/>
<dbReference type="Gene3D" id="4.10.240.10">
    <property type="entry name" value="Zn(2)-C6 fungal-type DNA-binding domain"/>
    <property type="match status" value="1"/>
</dbReference>
<dbReference type="SMART" id="SM00066">
    <property type="entry name" value="GAL4"/>
    <property type="match status" value="1"/>
</dbReference>
<evidence type="ECO:0000313" key="10">
    <source>
        <dbReference type="Proteomes" id="UP000243515"/>
    </source>
</evidence>
<feature type="region of interest" description="Disordered" evidence="7">
    <location>
        <begin position="341"/>
        <end position="404"/>
    </location>
</feature>
<dbReference type="GO" id="GO:0000981">
    <property type="term" value="F:DNA-binding transcription factor activity, RNA polymerase II-specific"/>
    <property type="evidence" value="ECO:0007669"/>
    <property type="project" value="InterPro"/>
</dbReference>
<keyword evidence="2" id="KW-0479">Metal-binding</keyword>
<evidence type="ECO:0000256" key="7">
    <source>
        <dbReference type="SAM" id="MobiDB-lite"/>
    </source>
</evidence>
<evidence type="ECO:0000256" key="1">
    <source>
        <dbReference type="ARBA" id="ARBA00004123"/>
    </source>
</evidence>
<accession>A0A232LYD2</accession>
<dbReference type="EMBL" id="NPHW01003863">
    <property type="protein sequence ID" value="OXV08827.1"/>
    <property type="molecule type" value="Genomic_DNA"/>
</dbReference>
<evidence type="ECO:0000256" key="2">
    <source>
        <dbReference type="ARBA" id="ARBA00022723"/>
    </source>
</evidence>
<dbReference type="OrthoDB" id="5426798at2759"/>
<organism evidence="9 10">
    <name type="scientific">Elaphomyces granulatus</name>
    <dbReference type="NCBI Taxonomy" id="519963"/>
    <lineage>
        <taxon>Eukaryota</taxon>
        <taxon>Fungi</taxon>
        <taxon>Dikarya</taxon>
        <taxon>Ascomycota</taxon>
        <taxon>Pezizomycotina</taxon>
        <taxon>Eurotiomycetes</taxon>
        <taxon>Eurotiomycetidae</taxon>
        <taxon>Eurotiales</taxon>
        <taxon>Elaphomycetaceae</taxon>
        <taxon>Elaphomyces</taxon>
    </lineage>
</organism>
<keyword evidence="6" id="KW-0539">Nucleus</keyword>
<evidence type="ECO:0000256" key="4">
    <source>
        <dbReference type="ARBA" id="ARBA00023125"/>
    </source>
</evidence>
<keyword evidence="5" id="KW-0804">Transcription</keyword>
<sequence length="404" mass="44871">MSNFHNEHSGRILPVKKGHLPDGEQTYSQSLARPTNHPYQLPPPHKSLRIEPGTDMNFQHPKFSQRGQSFTGPNWKDSVRPRVNQEQLPPVSQLLTPPPNFGFPSPNLRGHSSSSERPSVQSSSPDINRCLTLPSLQPPPEIHGIPLATHVLNQTNGVYGNYNRTSGQLPSLTEVGIDSAYITRSERRSYASRDIHSPSRDIRHVSEPDSVDYHPVQGITEDLLSSPRKPLVLPHVVDERYIPGEGLCYIYADGSHCPKAIDGEPVNASWGITKAGKPRKRLAQACINCREKKIKCQPNLPKCDQCQKSGRECRFESAPRGNQALRFSQSDSQAMQYSANYSLSSRPSTPRSFHSRTVPYGMLQAADGSASPPDTTWADSRSDLGQPYNRERPSSIERFGGKVN</sequence>
<dbReference type="CDD" id="cd00067">
    <property type="entry name" value="GAL4"/>
    <property type="match status" value="1"/>
</dbReference>
<keyword evidence="10" id="KW-1185">Reference proteome</keyword>
<feature type="compositionally biased region" description="Basic and acidic residues" evidence="7">
    <location>
        <begin position="1"/>
        <end position="10"/>
    </location>
</feature>